<gene>
    <name evidence="2" type="ORF">LEMA_P090910.1</name>
</gene>
<feature type="region of interest" description="Disordered" evidence="1">
    <location>
        <begin position="1"/>
        <end position="50"/>
    </location>
</feature>
<accession>E5A1W5</accession>
<dbReference type="Proteomes" id="UP000002668">
    <property type="component" value="Genome"/>
</dbReference>
<organism evidence="3">
    <name type="scientific">Leptosphaeria maculans (strain JN3 / isolate v23.1.3 / race Av1-4-5-6-7-8)</name>
    <name type="common">Blackleg fungus</name>
    <name type="synonym">Phoma lingam</name>
    <dbReference type="NCBI Taxonomy" id="985895"/>
    <lineage>
        <taxon>Eukaryota</taxon>
        <taxon>Fungi</taxon>
        <taxon>Dikarya</taxon>
        <taxon>Ascomycota</taxon>
        <taxon>Pezizomycotina</taxon>
        <taxon>Dothideomycetes</taxon>
        <taxon>Pleosporomycetidae</taxon>
        <taxon>Pleosporales</taxon>
        <taxon>Pleosporineae</taxon>
        <taxon>Leptosphaeriaceae</taxon>
        <taxon>Plenodomus</taxon>
        <taxon>Plenodomus lingam/Leptosphaeria maculans species complex</taxon>
    </lineage>
</organism>
<dbReference type="AlphaFoldDB" id="E5A1W5"/>
<sequence>MHAPVARPSGVRRTGKIGRQDRTPAQTQPNPTQRKPNATPINLPDHILTE</sequence>
<name>E5A1W5_LEPMJ</name>
<feature type="compositionally biased region" description="Polar residues" evidence="1">
    <location>
        <begin position="23"/>
        <end position="40"/>
    </location>
</feature>
<proteinExistence type="predicted"/>
<reference evidence="3" key="1">
    <citation type="journal article" date="2011" name="Nat. Commun.">
        <title>Effector diversification within compartments of the Leptosphaeria maculans genome affected by Repeat-Induced Point mutations.</title>
        <authorList>
            <person name="Rouxel T."/>
            <person name="Grandaubert J."/>
            <person name="Hane J.K."/>
            <person name="Hoede C."/>
            <person name="van de Wouw A.P."/>
            <person name="Couloux A."/>
            <person name="Dominguez V."/>
            <person name="Anthouard V."/>
            <person name="Bally P."/>
            <person name="Bourras S."/>
            <person name="Cozijnsen A.J."/>
            <person name="Ciuffetti L.M."/>
            <person name="Degrave A."/>
            <person name="Dilmaghani A."/>
            <person name="Duret L."/>
            <person name="Fudal I."/>
            <person name="Goodwin S.B."/>
            <person name="Gout L."/>
            <person name="Glaser N."/>
            <person name="Linglin J."/>
            <person name="Kema G.H.J."/>
            <person name="Lapalu N."/>
            <person name="Lawrence C.B."/>
            <person name="May K."/>
            <person name="Meyer M."/>
            <person name="Ollivier B."/>
            <person name="Poulain J."/>
            <person name="Schoch C.L."/>
            <person name="Simon A."/>
            <person name="Spatafora J.W."/>
            <person name="Stachowiak A."/>
            <person name="Turgeon B.G."/>
            <person name="Tyler B.M."/>
            <person name="Vincent D."/>
            <person name="Weissenbach J."/>
            <person name="Amselem J."/>
            <person name="Quesneville H."/>
            <person name="Oliver R.P."/>
            <person name="Wincker P."/>
            <person name="Balesdent M.-H."/>
            <person name="Howlett B.J."/>
        </authorList>
    </citation>
    <scope>NUCLEOTIDE SEQUENCE [LARGE SCALE GENOMIC DNA]</scope>
    <source>
        <strain evidence="3">JN3 / isolate v23.1.3 / race Av1-4-5-6-7-8</strain>
    </source>
</reference>
<keyword evidence="3" id="KW-1185">Reference proteome</keyword>
<evidence type="ECO:0000256" key="1">
    <source>
        <dbReference type="SAM" id="MobiDB-lite"/>
    </source>
</evidence>
<dbReference type="VEuPathDB" id="FungiDB:LEMA_P090910.1"/>
<evidence type="ECO:0000313" key="3">
    <source>
        <dbReference type="Proteomes" id="UP000002668"/>
    </source>
</evidence>
<dbReference type="EMBL" id="FP929132">
    <property type="protein sequence ID" value="CBX97682.1"/>
    <property type="molecule type" value="Genomic_DNA"/>
</dbReference>
<dbReference type="HOGENOM" id="CLU_3125364_0_0_1"/>
<evidence type="ECO:0000313" key="2">
    <source>
        <dbReference type="EMBL" id="CBX97682.1"/>
    </source>
</evidence>
<protein>
    <submittedName>
        <fullName evidence="2">Predicted protein</fullName>
    </submittedName>
</protein>
<dbReference type="InParanoid" id="E5A1W5"/>